<organism evidence="3 4">
    <name type="scientific">Neurospora tetraspora</name>
    <dbReference type="NCBI Taxonomy" id="94610"/>
    <lineage>
        <taxon>Eukaryota</taxon>
        <taxon>Fungi</taxon>
        <taxon>Dikarya</taxon>
        <taxon>Ascomycota</taxon>
        <taxon>Pezizomycotina</taxon>
        <taxon>Sordariomycetes</taxon>
        <taxon>Sordariomycetidae</taxon>
        <taxon>Sordariales</taxon>
        <taxon>Sordariaceae</taxon>
        <taxon>Neurospora</taxon>
    </lineage>
</organism>
<feature type="domain" description="CUE" evidence="2">
    <location>
        <begin position="71"/>
        <end position="114"/>
    </location>
</feature>
<feature type="compositionally biased region" description="Polar residues" evidence="1">
    <location>
        <begin position="296"/>
        <end position="311"/>
    </location>
</feature>
<dbReference type="CDD" id="cd14372">
    <property type="entry name" value="CUE_Cue5p_like"/>
    <property type="match status" value="1"/>
</dbReference>
<dbReference type="InterPro" id="IPR003892">
    <property type="entry name" value="CUE"/>
</dbReference>
<feature type="compositionally biased region" description="Low complexity" evidence="1">
    <location>
        <begin position="357"/>
        <end position="371"/>
    </location>
</feature>
<dbReference type="PANTHER" id="PTHR16461">
    <property type="entry name" value="TOLL-INTERACTING PROTEIN"/>
    <property type="match status" value="1"/>
</dbReference>
<dbReference type="SMART" id="SM00546">
    <property type="entry name" value="CUE"/>
    <property type="match status" value="1"/>
</dbReference>
<dbReference type="InterPro" id="IPR009060">
    <property type="entry name" value="UBA-like_sf"/>
</dbReference>
<dbReference type="GO" id="GO:0031624">
    <property type="term" value="F:ubiquitin conjugating enzyme binding"/>
    <property type="evidence" value="ECO:0007669"/>
    <property type="project" value="TreeGrafter"/>
</dbReference>
<feature type="compositionally biased region" description="Polar residues" evidence="1">
    <location>
        <begin position="372"/>
        <end position="384"/>
    </location>
</feature>
<dbReference type="AlphaFoldDB" id="A0AAE0JEV7"/>
<evidence type="ECO:0000259" key="2">
    <source>
        <dbReference type="PROSITE" id="PS51140"/>
    </source>
</evidence>
<feature type="compositionally biased region" description="Polar residues" evidence="1">
    <location>
        <begin position="1"/>
        <end position="11"/>
    </location>
</feature>
<dbReference type="GO" id="GO:0006511">
    <property type="term" value="P:ubiquitin-dependent protein catabolic process"/>
    <property type="evidence" value="ECO:0007669"/>
    <property type="project" value="TreeGrafter"/>
</dbReference>
<dbReference type="Proteomes" id="UP001278500">
    <property type="component" value="Unassembled WGS sequence"/>
</dbReference>
<protein>
    <recommendedName>
        <fullName evidence="2">CUE domain-containing protein</fullName>
    </recommendedName>
</protein>
<feature type="compositionally biased region" description="Basic and acidic residues" evidence="1">
    <location>
        <begin position="327"/>
        <end position="340"/>
    </location>
</feature>
<dbReference type="GeneID" id="87858853"/>
<comment type="caution">
    <text evidence="3">The sequence shown here is derived from an EMBL/GenBank/DDBJ whole genome shotgun (WGS) entry which is preliminary data.</text>
</comment>
<feature type="compositionally biased region" description="Basic and acidic residues" evidence="1">
    <location>
        <begin position="443"/>
        <end position="454"/>
    </location>
</feature>
<accession>A0AAE0JEV7</accession>
<reference evidence="3" key="1">
    <citation type="journal article" date="2023" name="Mol. Phylogenet. Evol.">
        <title>Genome-scale phylogeny and comparative genomics of the fungal order Sordariales.</title>
        <authorList>
            <person name="Hensen N."/>
            <person name="Bonometti L."/>
            <person name="Westerberg I."/>
            <person name="Brannstrom I.O."/>
            <person name="Guillou S."/>
            <person name="Cros-Aarteil S."/>
            <person name="Calhoun S."/>
            <person name="Haridas S."/>
            <person name="Kuo A."/>
            <person name="Mondo S."/>
            <person name="Pangilinan J."/>
            <person name="Riley R."/>
            <person name="LaButti K."/>
            <person name="Andreopoulos B."/>
            <person name="Lipzen A."/>
            <person name="Chen C."/>
            <person name="Yan M."/>
            <person name="Daum C."/>
            <person name="Ng V."/>
            <person name="Clum A."/>
            <person name="Steindorff A."/>
            <person name="Ohm R.A."/>
            <person name="Martin F."/>
            <person name="Silar P."/>
            <person name="Natvig D.O."/>
            <person name="Lalanne C."/>
            <person name="Gautier V."/>
            <person name="Ament-Velasquez S.L."/>
            <person name="Kruys A."/>
            <person name="Hutchinson M.I."/>
            <person name="Powell A.J."/>
            <person name="Barry K."/>
            <person name="Miller A.N."/>
            <person name="Grigoriev I.V."/>
            <person name="Debuchy R."/>
            <person name="Gladieux P."/>
            <person name="Hiltunen Thoren M."/>
            <person name="Johannesson H."/>
        </authorList>
    </citation>
    <scope>NUCLEOTIDE SEQUENCE</scope>
    <source>
        <strain evidence="3">CBS 560.94</strain>
    </source>
</reference>
<dbReference type="PROSITE" id="PS51140">
    <property type="entry name" value="CUE"/>
    <property type="match status" value="1"/>
</dbReference>
<dbReference type="EMBL" id="JAUEPP010000004">
    <property type="protein sequence ID" value="KAK3345091.1"/>
    <property type="molecule type" value="Genomic_DNA"/>
</dbReference>
<feature type="compositionally biased region" description="Basic and acidic residues" evidence="1">
    <location>
        <begin position="271"/>
        <end position="280"/>
    </location>
</feature>
<dbReference type="Pfam" id="PF02845">
    <property type="entry name" value="CUE"/>
    <property type="match status" value="1"/>
</dbReference>
<dbReference type="GO" id="GO:0043130">
    <property type="term" value="F:ubiquitin binding"/>
    <property type="evidence" value="ECO:0007669"/>
    <property type="project" value="InterPro"/>
</dbReference>
<evidence type="ECO:0000313" key="4">
    <source>
        <dbReference type="Proteomes" id="UP001278500"/>
    </source>
</evidence>
<feature type="compositionally biased region" description="Polar residues" evidence="1">
    <location>
        <begin position="43"/>
        <end position="58"/>
    </location>
</feature>
<dbReference type="Gene3D" id="1.10.8.10">
    <property type="entry name" value="DNA helicase RuvA subunit, C-terminal domain"/>
    <property type="match status" value="1"/>
</dbReference>
<reference evidence="3" key="2">
    <citation type="submission" date="2023-06" db="EMBL/GenBank/DDBJ databases">
        <authorList>
            <consortium name="Lawrence Berkeley National Laboratory"/>
            <person name="Haridas S."/>
            <person name="Hensen N."/>
            <person name="Bonometti L."/>
            <person name="Westerberg I."/>
            <person name="Brannstrom I.O."/>
            <person name="Guillou S."/>
            <person name="Cros-Aarteil S."/>
            <person name="Calhoun S."/>
            <person name="Kuo A."/>
            <person name="Mondo S."/>
            <person name="Pangilinan J."/>
            <person name="Riley R."/>
            <person name="Labutti K."/>
            <person name="Andreopoulos B."/>
            <person name="Lipzen A."/>
            <person name="Chen C."/>
            <person name="Yanf M."/>
            <person name="Daum C."/>
            <person name="Ng V."/>
            <person name="Clum A."/>
            <person name="Steindorff A."/>
            <person name="Ohm R."/>
            <person name="Martin F."/>
            <person name="Silar P."/>
            <person name="Natvig D."/>
            <person name="Lalanne C."/>
            <person name="Gautier V."/>
            <person name="Ament-Velasquez S.L."/>
            <person name="Kruys A."/>
            <person name="Hutchinson M.I."/>
            <person name="Powell A.J."/>
            <person name="Barry K."/>
            <person name="Miller A.N."/>
            <person name="Grigoriev I.V."/>
            <person name="Debuchy R."/>
            <person name="Gladieux P."/>
            <person name="Thoren M.H."/>
            <person name="Johannesson H."/>
        </authorList>
    </citation>
    <scope>NUCLEOTIDE SEQUENCE</scope>
    <source>
        <strain evidence="3">CBS 560.94</strain>
    </source>
</reference>
<feature type="region of interest" description="Disordered" evidence="1">
    <location>
        <begin position="241"/>
        <end position="454"/>
    </location>
</feature>
<dbReference type="GO" id="GO:0005737">
    <property type="term" value="C:cytoplasm"/>
    <property type="evidence" value="ECO:0007669"/>
    <property type="project" value="TreeGrafter"/>
</dbReference>
<evidence type="ECO:0000256" key="1">
    <source>
        <dbReference type="SAM" id="MobiDB-lite"/>
    </source>
</evidence>
<feature type="region of interest" description="Disordered" evidence="1">
    <location>
        <begin position="1"/>
        <end position="88"/>
    </location>
</feature>
<proteinExistence type="predicted"/>
<name>A0AAE0JEV7_9PEZI</name>
<dbReference type="SUPFAM" id="SSF46934">
    <property type="entry name" value="UBA-like"/>
    <property type="match status" value="1"/>
</dbReference>
<feature type="compositionally biased region" description="Basic and acidic residues" evidence="1">
    <location>
        <begin position="415"/>
        <end position="430"/>
    </location>
</feature>
<dbReference type="PANTHER" id="PTHR16461:SF5">
    <property type="entry name" value="TOLL-INTERACTING PROTEIN"/>
    <property type="match status" value="1"/>
</dbReference>
<gene>
    <name evidence="3" type="ORF">B0H65DRAFT_194884</name>
</gene>
<dbReference type="RefSeq" id="XP_062681704.1">
    <property type="nucleotide sequence ID" value="XM_062821699.1"/>
</dbReference>
<feature type="region of interest" description="Disordered" evidence="1">
    <location>
        <begin position="155"/>
        <end position="204"/>
    </location>
</feature>
<feature type="region of interest" description="Disordered" evidence="1">
    <location>
        <begin position="106"/>
        <end position="142"/>
    </location>
</feature>
<sequence length="454" mass="49761">MSAPTDSNVSKHATVEPAPESPTTARPLEMDDDEAQENVPLGTDSTTTATTQNVSGSDENPPPKPPRPVSEEQKNQQILKEAFPSIDPSVIKAVLRASRGQIEPAFNALLEMTDPDAVQNDDVPPPPPPRPAATDRSQLEADEIYARQLAEHFESTAAYEARTANRGTPGSSREPTGPRGPHMPPRPRQGTGLKPNELYDDREHSFIDDDLPVIKESLRKGFIETQSKVNSWFTTIKKKIDETFDEDEEDQRRQNESNAFIGRPTRNQQRRSADYDRYDADPAILSDDFAGMKFNNDGTPYTAQSTHQQLYGNPHAFRPPPPSKSPKSSDGRKVSFRDTVEDINAYDASPRIQPKDSAAAASGGSSAAGSATKTSKWQPLSSVDPNPIADNDPFSLGDSDDEFEHGHRRGSSQIKMEDTTATDADHERLRQATADAMADSLVEGDKTKKSDEAK</sequence>
<dbReference type="FunFam" id="1.10.8.10:FF:000064">
    <property type="entry name" value="Similar to CUE domain-containing protein"/>
    <property type="match status" value="1"/>
</dbReference>
<feature type="compositionally biased region" description="Polar residues" evidence="1">
    <location>
        <begin position="165"/>
        <end position="174"/>
    </location>
</feature>
<dbReference type="InterPro" id="IPR041807">
    <property type="entry name" value="Cue5/Don1_CUE"/>
</dbReference>
<evidence type="ECO:0000313" key="3">
    <source>
        <dbReference type="EMBL" id="KAK3345091.1"/>
    </source>
</evidence>
<keyword evidence="4" id="KW-1185">Reference proteome</keyword>